<keyword evidence="1" id="KW-0812">Transmembrane</keyword>
<dbReference type="Proteomes" id="UP000829476">
    <property type="component" value="Chromosome"/>
</dbReference>
<keyword evidence="4" id="KW-1185">Reference proteome</keyword>
<organism evidence="3 4">
    <name type="scientific">Zhouia spongiae</name>
    <dbReference type="NCBI Taxonomy" id="2202721"/>
    <lineage>
        <taxon>Bacteria</taxon>
        <taxon>Pseudomonadati</taxon>
        <taxon>Bacteroidota</taxon>
        <taxon>Flavobacteriia</taxon>
        <taxon>Flavobacteriales</taxon>
        <taxon>Flavobacteriaceae</taxon>
        <taxon>Zhouia</taxon>
    </lineage>
</organism>
<evidence type="ECO:0000313" key="3">
    <source>
        <dbReference type="EMBL" id="UNY99785.1"/>
    </source>
</evidence>
<dbReference type="EMBL" id="CP094326">
    <property type="protein sequence ID" value="UNY99785.1"/>
    <property type="molecule type" value="Genomic_DNA"/>
</dbReference>
<dbReference type="PANTHER" id="PTHR31061">
    <property type="entry name" value="LD22376P"/>
    <property type="match status" value="1"/>
</dbReference>
<gene>
    <name evidence="3" type="ORF">MQE36_05425</name>
</gene>
<dbReference type="Pfam" id="PF07786">
    <property type="entry name" value="HGSNAT_cat"/>
    <property type="match status" value="1"/>
</dbReference>
<feature type="domain" description="Heparan-alpha-glucosaminide N-acetyltransferase catalytic" evidence="2">
    <location>
        <begin position="5"/>
        <end position="128"/>
    </location>
</feature>
<sequence>MKSKRIRSIDIFRALTMFFMIFVNDLWSLTGVPEWLEHAAANEDRMGFSDIIFPLFLFIVGLSIPLAIHTRLKKGDTVTGIFKHIIFRTIALLTMGFYMVNFETIYDDTMLINKHYWEILMALAICLIWLDYKRISWIDKNTEIVIRVIGVLLLVFLGIIYKGGSADSIVWMRPGWWGILGLIGWAYFFSGIVYLLLRKHRPYLFLVFLFFLFMNIQENGYFQNIPAFKLIVSAANYVLVMAGVLCTSLFLYFREKEKEHLFLSVVFGAGLLFILYGFALRTIFPISKIQATPTWSALCIGISYILYVLFYIVTDKFHFYKWADLLKPAGTSTLSCYLMPYFIYPMVILIGFEWPSAISSGFPGIVKSLLFSFVIILFVGWMEKRNIRLKI</sequence>
<feature type="transmembrane region" description="Helical" evidence="1">
    <location>
        <begin position="81"/>
        <end position="100"/>
    </location>
</feature>
<dbReference type="PANTHER" id="PTHR31061:SF24">
    <property type="entry name" value="LD22376P"/>
    <property type="match status" value="1"/>
</dbReference>
<reference evidence="3 4" key="1">
    <citation type="journal article" date="2018" name="Int. J. Syst. Evol. Microbiol.">
        <title>Zhouia spongiae sp. nov., isolated from a marine sponge.</title>
        <authorList>
            <person name="Zhuang L."/>
            <person name="Lin B."/>
            <person name="Qin F."/>
            <person name="Luo L."/>
        </authorList>
    </citation>
    <scope>NUCLEOTIDE SEQUENCE [LARGE SCALE GENOMIC DNA]</scope>
    <source>
        <strain evidence="3 4">HN-Y44</strain>
    </source>
</reference>
<dbReference type="RefSeq" id="WP_242938157.1">
    <property type="nucleotide sequence ID" value="NZ_CP094326.1"/>
</dbReference>
<feature type="transmembrane region" description="Helical" evidence="1">
    <location>
        <begin position="115"/>
        <end position="132"/>
    </location>
</feature>
<evidence type="ECO:0000259" key="2">
    <source>
        <dbReference type="Pfam" id="PF07786"/>
    </source>
</evidence>
<feature type="transmembrane region" description="Helical" evidence="1">
    <location>
        <begin position="234"/>
        <end position="253"/>
    </location>
</feature>
<feature type="transmembrane region" description="Helical" evidence="1">
    <location>
        <begin position="12"/>
        <end position="31"/>
    </location>
</feature>
<dbReference type="InterPro" id="IPR012429">
    <property type="entry name" value="HGSNAT_cat"/>
</dbReference>
<feature type="transmembrane region" description="Helical" evidence="1">
    <location>
        <begin position="364"/>
        <end position="382"/>
    </location>
</feature>
<feature type="transmembrane region" description="Helical" evidence="1">
    <location>
        <begin position="295"/>
        <end position="313"/>
    </location>
</feature>
<accession>A0ABY3YPM7</accession>
<name>A0ABY3YPM7_9FLAO</name>
<evidence type="ECO:0000313" key="4">
    <source>
        <dbReference type="Proteomes" id="UP000829476"/>
    </source>
</evidence>
<evidence type="ECO:0000256" key="1">
    <source>
        <dbReference type="SAM" id="Phobius"/>
    </source>
</evidence>
<keyword evidence="1" id="KW-0472">Membrane</keyword>
<feature type="transmembrane region" description="Helical" evidence="1">
    <location>
        <begin position="334"/>
        <end position="352"/>
    </location>
</feature>
<feature type="transmembrane region" description="Helical" evidence="1">
    <location>
        <begin position="260"/>
        <end position="283"/>
    </location>
</feature>
<protein>
    <submittedName>
        <fullName evidence="3">DUF5009 domain-containing protein</fullName>
    </submittedName>
</protein>
<feature type="transmembrane region" description="Helical" evidence="1">
    <location>
        <begin position="203"/>
        <end position="222"/>
    </location>
</feature>
<feature type="transmembrane region" description="Helical" evidence="1">
    <location>
        <begin position="176"/>
        <end position="196"/>
    </location>
</feature>
<feature type="transmembrane region" description="Helical" evidence="1">
    <location>
        <begin position="144"/>
        <end position="164"/>
    </location>
</feature>
<keyword evidence="1" id="KW-1133">Transmembrane helix</keyword>
<proteinExistence type="predicted"/>
<feature type="transmembrane region" description="Helical" evidence="1">
    <location>
        <begin position="51"/>
        <end position="69"/>
    </location>
</feature>